<dbReference type="AlphaFoldDB" id="A0A2V5IBA0"/>
<evidence type="ECO:0000313" key="2">
    <source>
        <dbReference type="Proteomes" id="UP000249829"/>
    </source>
</evidence>
<accession>A0A2V5IBA0</accession>
<evidence type="ECO:0000313" key="1">
    <source>
        <dbReference type="EMBL" id="PYI21297.1"/>
    </source>
</evidence>
<name>A0A2V5IBA0_ASPV1</name>
<reference evidence="1 2" key="1">
    <citation type="submission" date="2018-02" db="EMBL/GenBank/DDBJ databases">
        <title>The genomes of Aspergillus section Nigri reveals drivers in fungal speciation.</title>
        <authorList>
            <consortium name="DOE Joint Genome Institute"/>
            <person name="Vesth T.C."/>
            <person name="Nybo J."/>
            <person name="Theobald S."/>
            <person name="Brandl J."/>
            <person name="Frisvad J.C."/>
            <person name="Nielsen K.F."/>
            <person name="Lyhne E.K."/>
            <person name="Kogle M.E."/>
            <person name="Kuo A."/>
            <person name="Riley R."/>
            <person name="Clum A."/>
            <person name="Nolan M."/>
            <person name="Lipzen A."/>
            <person name="Salamov A."/>
            <person name="Henrissat B."/>
            <person name="Wiebenga A."/>
            <person name="De vries R.P."/>
            <person name="Grigoriev I.V."/>
            <person name="Mortensen U.H."/>
            <person name="Andersen M.R."/>
            <person name="Baker S.E."/>
        </authorList>
    </citation>
    <scope>NUCLEOTIDE SEQUENCE [LARGE SCALE GENOMIC DNA]</scope>
    <source>
        <strain evidence="1 2">CBS 115571</strain>
    </source>
</reference>
<gene>
    <name evidence="1" type="ORF">BO99DRAFT_82952</name>
</gene>
<proteinExistence type="predicted"/>
<sequence length="88" mass="9582">MLGKGLVLALGDGSHAIMFMTCLGVVLCSSSSRSNCLSDSLVVLTITLVFEGRLRIMETLRPSIKVYLRWKALGGDQELAENRKGLKI</sequence>
<organism evidence="1 2">
    <name type="scientific">Aspergillus violaceofuscus (strain CBS 115571)</name>
    <dbReference type="NCBI Taxonomy" id="1450538"/>
    <lineage>
        <taxon>Eukaryota</taxon>
        <taxon>Fungi</taxon>
        <taxon>Dikarya</taxon>
        <taxon>Ascomycota</taxon>
        <taxon>Pezizomycotina</taxon>
        <taxon>Eurotiomycetes</taxon>
        <taxon>Eurotiomycetidae</taxon>
        <taxon>Eurotiales</taxon>
        <taxon>Aspergillaceae</taxon>
        <taxon>Aspergillus</taxon>
    </lineage>
</organism>
<protein>
    <submittedName>
        <fullName evidence="1">Uncharacterized protein</fullName>
    </submittedName>
</protein>
<dbReference type="EMBL" id="KZ825118">
    <property type="protein sequence ID" value="PYI21297.1"/>
    <property type="molecule type" value="Genomic_DNA"/>
</dbReference>
<dbReference type="Proteomes" id="UP000249829">
    <property type="component" value="Unassembled WGS sequence"/>
</dbReference>
<keyword evidence="2" id="KW-1185">Reference proteome</keyword>